<dbReference type="InterPro" id="IPR001840">
    <property type="entry name" value="Anaphylatoxn_comp_syst_dom"/>
</dbReference>
<dbReference type="Pfam" id="PF01821">
    <property type="entry name" value="ANATO"/>
    <property type="match status" value="1"/>
</dbReference>
<feature type="compositionally biased region" description="Polar residues" evidence="8">
    <location>
        <begin position="412"/>
        <end position="440"/>
    </location>
</feature>
<dbReference type="PANTHER" id="PTHR11412">
    <property type="entry name" value="MACROGLOBULIN / COMPLEMENT"/>
    <property type="match status" value="1"/>
</dbReference>
<dbReference type="InterPro" id="IPR041425">
    <property type="entry name" value="C3/4/5_MG1"/>
</dbReference>
<comment type="caution">
    <text evidence="11">The sequence shown here is derived from an EMBL/GenBank/DDBJ whole genome shotgun (WGS) entry which is preliminary data.</text>
</comment>
<evidence type="ECO:0000256" key="5">
    <source>
        <dbReference type="ARBA" id="ARBA00023157"/>
    </source>
</evidence>
<keyword evidence="7" id="KW-0395">Inflammatory response</keyword>
<dbReference type="Gene3D" id="1.20.91.20">
    <property type="entry name" value="Anaphylotoxins (complement system)"/>
    <property type="match status" value="1"/>
</dbReference>
<dbReference type="InterPro" id="IPR002890">
    <property type="entry name" value="MG2"/>
</dbReference>
<keyword evidence="4" id="KW-0180">Complement pathway</keyword>
<evidence type="ECO:0000313" key="11">
    <source>
        <dbReference type="EMBL" id="GAB1286271.1"/>
    </source>
</evidence>
<dbReference type="PRINTS" id="PR00004">
    <property type="entry name" value="ANAPHYLATOXN"/>
</dbReference>
<comment type="subcellular location">
    <subcellularLocation>
        <location evidence="1">Secreted</location>
    </subcellularLocation>
</comment>
<keyword evidence="12" id="KW-1185">Reference proteome</keyword>
<evidence type="ECO:0000256" key="1">
    <source>
        <dbReference type="ARBA" id="ARBA00004613"/>
    </source>
</evidence>
<evidence type="ECO:0000256" key="4">
    <source>
        <dbReference type="ARBA" id="ARBA00022875"/>
    </source>
</evidence>
<feature type="domain" description="Anaphylatoxin-like" evidence="10">
    <location>
        <begin position="309"/>
        <end position="343"/>
    </location>
</feature>
<dbReference type="SUPFAM" id="SSF47686">
    <property type="entry name" value="Anaphylotoxins (complement system)"/>
    <property type="match status" value="1"/>
</dbReference>
<feature type="region of interest" description="Disordered" evidence="8">
    <location>
        <begin position="395"/>
        <end position="440"/>
    </location>
</feature>
<dbReference type="CDD" id="cd00017">
    <property type="entry name" value="ANATO"/>
    <property type="match status" value="1"/>
</dbReference>
<evidence type="ECO:0000256" key="7">
    <source>
        <dbReference type="ARBA" id="ARBA00023198"/>
    </source>
</evidence>
<dbReference type="InterPro" id="IPR018081">
    <property type="entry name" value="Anaphylatoxin_comp_syst"/>
</dbReference>
<feature type="compositionally biased region" description="Basic and acidic residues" evidence="8">
    <location>
        <begin position="395"/>
        <end position="410"/>
    </location>
</feature>
<dbReference type="InterPro" id="IPR050473">
    <property type="entry name" value="A2M/Complement_sys"/>
</dbReference>
<reference evidence="11 12" key="1">
    <citation type="submission" date="2024-08" db="EMBL/GenBank/DDBJ databases">
        <title>The draft genome of Apodemus speciosus.</title>
        <authorList>
            <person name="Nabeshima K."/>
            <person name="Suzuki S."/>
            <person name="Onuma M."/>
        </authorList>
    </citation>
    <scope>NUCLEOTIDE SEQUENCE [LARGE SCALE GENOMIC DNA]</scope>
    <source>
        <strain evidence="11">IB14-021</strain>
    </source>
</reference>
<dbReference type="Gene3D" id="2.60.40.1930">
    <property type="match status" value="2"/>
</dbReference>
<dbReference type="EMBL" id="BAAFST010000002">
    <property type="protein sequence ID" value="GAB1286271.1"/>
    <property type="molecule type" value="Genomic_DNA"/>
</dbReference>
<dbReference type="InterPro" id="IPR000020">
    <property type="entry name" value="Anaphylatoxin/fibulin"/>
</dbReference>
<keyword evidence="6" id="KW-0179">Complement alternate pathway</keyword>
<evidence type="ECO:0000259" key="10">
    <source>
        <dbReference type="PROSITE" id="PS01178"/>
    </source>
</evidence>
<evidence type="ECO:0000256" key="8">
    <source>
        <dbReference type="SAM" id="MobiDB-lite"/>
    </source>
</evidence>
<feature type="chain" id="PRO_5047403168" evidence="9">
    <location>
        <begin position="25"/>
        <end position="440"/>
    </location>
</feature>
<evidence type="ECO:0000313" key="12">
    <source>
        <dbReference type="Proteomes" id="UP001623349"/>
    </source>
</evidence>
<evidence type="ECO:0000256" key="2">
    <source>
        <dbReference type="ARBA" id="ARBA00022525"/>
    </source>
</evidence>
<dbReference type="PROSITE" id="PS01177">
    <property type="entry name" value="ANAPHYLATOXIN_1"/>
    <property type="match status" value="1"/>
</dbReference>
<proteinExistence type="predicted"/>
<evidence type="ECO:0000256" key="3">
    <source>
        <dbReference type="ARBA" id="ARBA00022588"/>
    </source>
</evidence>
<dbReference type="SMART" id="SM00104">
    <property type="entry name" value="ANATO"/>
    <property type="match status" value="1"/>
</dbReference>
<gene>
    <name evidence="11" type="ORF">APTSU1_000150100</name>
</gene>
<organism evidence="11 12">
    <name type="scientific">Apodemus speciosus</name>
    <name type="common">Large Japanese field mouse</name>
    <dbReference type="NCBI Taxonomy" id="105296"/>
    <lineage>
        <taxon>Eukaryota</taxon>
        <taxon>Metazoa</taxon>
        <taxon>Chordata</taxon>
        <taxon>Craniata</taxon>
        <taxon>Vertebrata</taxon>
        <taxon>Euteleostomi</taxon>
        <taxon>Mammalia</taxon>
        <taxon>Eutheria</taxon>
        <taxon>Euarchontoglires</taxon>
        <taxon>Glires</taxon>
        <taxon>Rodentia</taxon>
        <taxon>Myomorpha</taxon>
        <taxon>Muroidea</taxon>
        <taxon>Muridae</taxon>
        <taxon>Murinae</taxon>
        <taxon>Apodemus</taxon>
    </lineage>
</organism>
<keyword evidence="9" id="KW-0732">Signal</keyword>
<sequence>MHWVVKTKLASLHMCLSCVVLVGGTGDGGEIKGGKRKNLQSSKDQLLRRNNWITHIISIPTVFRIGVPENVTVQAHGHTEAFDTNISVKSYPDENVHYFSGTVNLSPENKFQNTAILTIQAKQLLEGQNSFSNVYLEVMSKHFSTLEIMPIIHDNGSLYVATDKDVYTPQQPVKVGVYSVGAVLEPVTRETVLTFIDPEGVEVDIIEGNNHTGSTSFPNFEIPSNPKHGRWTVKAKYRDNASTAGTTYFEVKEHDKAYRTTVMATINLKPVVERREEAHDVCDHQPTECLKQKIEEQASKYKHRVLKKCCYDGARHVLHETCEQRAARVKIGPLCVKAFTLCCTTAQQILANSTFRHIHLSYHKFLAELSSERLHPAATLERDAETHSQTLDGERGALEELGEEQRDLKRTGTPQEHQQSQLTWTLGGSQSLNYQPKNKD</sequence>
<keyword evidence="3" id="KW-0399">Innate immunity</keyword>
<keyword evidence="2" id="KW-0964">Secreted</keyword>
<dbReference type="PROSITE" id="PS01178">
    <property type="entry name" value="ANAPHYLATOXIN_2"/>
    <property type="match status" value="1"/>
</dbReference>
<protein>
    <submittedName>
        <fullName evidence="11">Expressed sequence AI182371</fullName>
    </submittedName>
</protein>
<dbReference type="PANTHER" id="PTHR11412:SF83">
    <property type="entry name" value="COMPLEMENT C5"/>
    <property type="match status" value="1"/>
</dbReference>
<feature type="signal peptide" evidence="9">
    <location>
        <begin position="1"/>
        <end position="24"/>
    </location>
</feature>
<keyword evidence="5" id="KW-1015">Disulfide bond</keyword>
<evidence type="ECO:0000256" key="6">
    <source>
        <dbReference type="ARBA" id="ARBA00023162"/>
    </source>
</evidence>
<keyword evidence="3" id="KW-0391">Immunity</keyword>
<dbReference type="Proteomes" id="UP001623349">
    <property type="component" value="Unassembled WGS sequence"/>
</dbReference>
<accession>A0ABQ0EHK9</accession>
<name>A0ABQ0EHK9_APOSI</name>
<dbReference type="Pfam" id="PF17790">
    <property type="entry name" value="MG1"/>
    <property type="match status" value="1"/>
</dbReference>
<dbReference type="Pfam" id="PF01835">
    <property type="entry name" value="MG2"/>
    <property type="match status" value="1"/>
</dbReference>
<evidence type="ECO:0000256" key="9">
    <source>
        <dbReference type="SAM" id="SignalP"/>
    </source>
</evidence>